<feature type="region of interest" description="Disordered" evidence="1">
    <location>
        <begin position="1"/>
        <end position="24"/>
    </location>
</feature>
<dbReference type="AlphaFoldDB" id="A0A4R4YLT2"/>
<sequence length="179" mass="19258">MATNPVPPEAQLIRERRKDRLPPLSVRDAAAAATAAGVSMSEAGWRSIESGRYDGPPDKIAIMSAVVGIAPDELADLGRRAKRANVTEAASLLESHLRRRAAAEPSMAAINTESVPERVLQMILEGIDDIRAAEGLTNAQKSSLEQSLIQAVTQSVSGQIVQIRTTLEILEEKSRQRSP</sequence>
<gene>
    <name evidence="2" type="ORF">E1286_24080</name>
</gene>
<dbReference type="OrthoDB" id="4764895at2"/>
<comment type="caution">
    <text evidence="2">The sequence shown here is derived from an EMBL/GenBank/DDBJ whole genome shotgun (WGS) entry which is preliminary data.</text>
</comment>
<organism evidence="2 3">
    <name type="scientific">Nonomuraea terrae</name>
    <dbReference type="NCBI Taxonomy" id="2530383"/>
    <lineage>
        <taxon>Bacteria</taxon>
        <taxon>Bacillati</taxon>
        <taxon>Actinomycetota</taxon>
        <taxon>Actinomycetes</taxon>
        <taxon>Streptosporangiales</taxon>
        <taxon>Streptosporangiaceae</taxon>
        <taxon>Nonomuraea</taxon>
    </lineage>
</organism>
<evidence type="ECO:0000313" key="2">
    <source>
        <dbReference type="EMBL" id="TDD45400.1"/>
    </source>
</evidence>
<reference evidence="2 3" key="1">
    <citation type="submission" date="2019-03" db="EMBL/GenBank/DDBJ databases">
        <title>Draft genome sequences of novel Actinobacteria.</title>
        <authorList>
            <person name="Sahin N."/>
            <person name="Ay H."/>
            <person name="Saygin H."/>
        </authorList>
    </citation>
    <scope>NUCLEOTIDE SEQUENCE [LARGE SCALE GENOMIC DNA]</scope>
    <source>
        <strain evidence="2 3">CH32</strain>
    </source>
</reference>
<evidence type="ECO:0000256" key="1">
    <source>
        <dbReference type="SAM" id="MobiDB-lite"/>
    </source>
</evidence>
<dbReference type="RefSeq" id="WP_132615705.1">
    <property type="nucleotide sequence ID" value="NZ_SMKQ01000079.1"/>
</dbReference>
<proteinExistence type="predicted"/>
<dbReference type="EMBL" id="SMKQ01000079">
    <property type="protein sequence ID" value="TDD45400.1"/>
    <property type="molecule type" value="Genomic_DNA"/>
</dbReference>
<dbReference type="GO" id="GO:0003677">
    <property type="term" value="F:DNA binding"/>
    <property type="evidence" value="ECO:0007669"/>
    <property type="project" value="InterPro"/>
</dbReference>
<accession>A0A4R4YLT2</accession>
<dbReference type="InterPro" id="IPR010982">
    <property type="entry name" value="Lambda_DNA-bd_dom_sf"/>
</dbReference>
<name>A0A4R4YLT2_9ACTN</name>
<dbReference type="Proteomes" id="UP000295302">
    <property type="component" value="Unassembled WGS sequence"/>
</dbReference>
<keyword evidence="3" id="KW-1185">Reference proteome</keyword>
<evidence type="ECO:0000313" key="3">
    <source>
        <dbReference type="Proteomes" id="UP000295302"/>
    </source>
</evidence>
<feature type="compositionally biased region" description="Basic and acidic residues" evidence="1">
    <location>
        <begin position="12"/>
        <end position="21"/>
    </location>
</feature>
<dbReference type="Gene3D" id="1.10.260.40">
    <property type="entry name" value="lambda repressor-like DNA-binding domains"/>
    <property type="match status" value="1"/>
</dbReference>
<protein>
    <submittedName>
        <fullName evidence="2">Uncharacterized protein</fullName>
    </submittedName>
</protein>